<feature type="region of interest" description="Disordered" evidence="1">
    <location>
        <begin position="91"/>
        <end position="167"/>
    </location>
</feature>
<protein>
    <recommendedName>
        <fullName evidence="4">Zinc finger protein</fullName>
    </recommendedName>
</protein>
<evidence type="ECO:0000256" key="1">
    <source>
        <dbReference type="SAM" id="MobiDB-lite"/>
    </source>
</evidence>
<dbReference type="EMBL" id="CP141614">
    <property type="protein sequence ID" value="WRP13689.1"/>
    <property type="molecule type" value="Genomic_DNA"/>
</dbReference>
<evidence type="ECO:0000313" key="2">
    <source>
        <dbReference type="EMBL" id="WRP13689.1"/>
    </source>
</evidence>
<keyword evidence="3" id="KW-1185">Reference proteome</keyword>
<evidence type="ECO:0000313" key="3">
    <source>
        <dbReference type="Proteomes" id="UP001333102"/>
    </source>
</evidence>
<dbReference type="Proteomes" id="UP001333102">
    <property type="component" value="Chromosome"/>
</dbReference>
<proteinExistence type="predicted"/>
<gene>
    <name evidence="2" type="ORF">VLY81_09580</name>
</gene>
<dbReference type="RefSeq" id="WP_324667934.1">
    <property type="nucleotide sequence ID" value="NZ_CP141614.1"/>
</dbReference>
<organism evidence="2 3">
    <name type="scientific">Geochorda subterranea</name>
    <dbReference type="NCBI Taxonomy" id="3109564"/>
    <lineage>
        <taxon>Bacteria</taxon>
        <taxon>Bacillati</taxon>
        <taxon>Bacillota</taxon>
        <taxon>Limnochordia</taxon>
        <taxon>Limnochordales</taxon>
        <taxon>Geochordaceae</taxon>
        <taxon>Geochorda</taxon>
    </lineage>
</organism>
<reference evidence="3" key="1">
    <citation type="submission" date="2023-12" db="EMBL/GenBank/DDBJ databases">
        <title>Novel isolates from deep terrestrial aquifers shed light on the physiology and ecology of the class Limnochordia.</title>
        <authorList>
            <person name="Karnachuk O.V."/>
            <person name="Lukina A.P."/>
            <person name="Avakyan M.R."/>
            <person name="Kadnikov V."/>
            <person name="Begmatov S."/>
            <person name="Beletsky A.V."/>
            <person name="Mardanov A.V."/>
            <person name="Ravin N.V."/>
        </authorList>
    </citation>
    <scope>NUCLEOTIDE SEQUENCE [LARGE SCALE GENOMIC DNA]</scope>
    <source>
        <strain evidence="3">LN</strain>
    </source>
</reference>
<feature type="region of interest" description="Disordered" evidence="1">
    <location>
        <begin position="292"/>
        <end position="312"/>
    </location>
</feature>
<accession>A0ABZ1BLI8</accession>
<name>A0ABZ1BLI8_9FIRM</name>
<evidence type="ECO:0008006" key="4">
    <source>
        <dbReference type="Google" id="ProtNLM"/>
    </source>
</evidence>
<sequence>MVSRTACPPEELLAELADGTLQELPTLLLVQHLRRCPACQMRVGQHVAVARWVAARWGEAPSVAPAAAAEAAGEVVSEVASQVVRRVAGRVGRQAGDERVGSREAASGPAGLWRQWDWPPWGRRPRGPPHAGGVVGDGDRRRASRRPHERHGQPPRQEMATGTGAISGIPSVTAGAAFRAPCPLRRAGARHALDVAVAGVGLDGAGRARRAPFGFGGRTPMGPGLTAALSLAGLLVAAGTAALLAPVDLTVRGERTGGQWRYRLEATVLGRFRLRLHPRRRKAHLRRSWPRLARRRGGAPAKGRPLRRPRTLEGAASARRAGALRLLRLAREWLAEVPELVRRLLRSVEVRALEVPRLAVADPAVAGWALGLGGAARGLGIPVRLGRVEVIELPPLAGRPPLAGEEGGEEWEMEWQGRLRLWPGRAVGAGMRLATSRPARRLVRRALSRWWRRRWRRLRRRVSGAPRSAPSGGT</sequence>
<dbReference type="InterPro" id="IPR041916">
    <property type="entry name" value="Anti_sigma_zinc_sf"/>
</dbReference>
<dbReference type="Gene3D" id="1.10.10.1320">
    <property type="entry name" value="Anti-sigma factor, zinc-finger domain"/>
    <property type="match status" value="1"/>
</dbReference>